<dbReference type="PROSITE" id="PS51257">
    <property type="entry name" value="PROKAR_LIPOPROTEIN"/>
    <property type="match status" value="1"/>
</dbReference>
<name>A0A517Z3K2_9PLAN</name>
<proteinExistence type="predicted"/>
<gene>
    <name evidence="2" type="ORF">Mal4_13730</name>
</gene>
<keyword evidence="3" id="KW-1185">Reference proteome</keyword>
<dbReference type="Proteomes" id="UP000320496">
    <property type="component" value="Chromosome"/>
</dbReference>
<feature type="region of interest" description="Disordered" evidence="1">
    <location>
        <begin position="50"/>
        <end position="70"/>
    </location>
</feature>
<sequence length="147" mass="15536">MRWFSLLLVLLTVGCGSSEKGPELVPYSGIVSLDGQPLPDAVITFHPQEAGKNGAFGQTNESGEFTLTSGKKPGIIPGSYKVTISRIVAKDGASVSPEEGMDIEQLMMSGQASESIPEKYSSPQQTQLTADITESPDTPPSFELTSS</sequence>
<evidence type="ECO:0000256" key="1">
    <source>
        <dbReference type="SAM" id="MobiDB-lite"/>
    </source>
</evidence>
<evidence type="ECO:0000313" key="3">
    <source>
        <dbReference type="Proteomes" id="UP000320496"/>
    </source>
</evidence>
<evidence type="ECO:0000313" key="2">
    <source>
        <dbReference type="EMBL" id="QDU37070.1"/>
    </source>
</evidence>
<reference evidence="2 3" key="1">
    <citation type="submission" date="2019-02" db="EMBL/GenBank/DDBJ databases">
        <title>Deep-cultivation of Planctomycetes and their phenomic and genomic characterization uncovers novel biology.</title>
        <authorList>
            <person name="Wiegand S."/>
            <person name="Jogler M."/>
            <person name="Boedeker C."/>
            <person name="Pinto D."/>
            <person name="Vollmers J."/>
            <person name="Rivas-Marin E."/>
            <person name="Kohn T."/>
            <person name="Peeters S.H."/>
            <person name="Heuer A."/>
            <person name="Rast P."/>
            <person name="Oberbeckmann S."/>
            <person name="Bunk B."/>
            <person name="Jeske O."/>
            <person name="Meyerdierks A."/>
            <person name="Storesund J.E."/>
            <person name="Kallscheuer N."/>
            <person name="Luecker S."/>
            <person name="Lage O.M."/>
            <person name="Pohl T."/>
            <person name="Merkel B.J."/>
            <person name="Hornburger P."/>
            <person name="Mueller R.-W."/>
            <person name="Bruemmer F."/>
            <person name="Labrenz M."/>
            <person name="Spormann A.M."/>
            <person name="Op den Camp H."/>
            <person name="Overmann J."/>
            <person name="Amann R."/>
            <person name="Jetten M.S.M."/>
            <person name="Mascher T."/>
            <person name="Medema M.H."/>
            <person name="Devos D.P."/>
            <person name="Kaster A.-K."/>
            <person name="Ovreas L."/>
            <person name="Rohde M."/>
            <person name="Galperin M.Y."/>
            <person name="Jogler C."/>
        </authorList>
    </citation>
    <scope>NUCLEOTIDE SEQUENCE [LARGE SCALE GENOMIC DNA]</scope>
    <source>
        <strain evidence="2 3">Mal4</strain>
    </source>
</reference>
<dbReference type="OrthoDB" id="291697at2"/>
<dbReference type="KEGG" id="mri:Mal4_13730"/>
<evidence type="ECO:0008006" key="4">
    <source>
        <dbReference type="Google" id="ProtNLM"/>
    </source>
</evidence>
<protein>
    <recommendedName>
        <fullName evidence="4">Carboxypeptidase regulatory-like domain-containing protein</fullName>
    </recommendedName>
</protein>
<organism evidence="2 3">
    <name type="scientific">Maioricimonas rarisocia</name>
    <dbReference type="NCBI Taxonomy" id="2528026"/>
    <lineage>
        <taxon>Bacteria</taxon>
        <taxon>Pseudomonadati</taxon>
        <taxon>Planctomycetota</taxon>
        <taxon>Planctomycetia</taxon>
        <taxon>Planctomycetales</taxon>
        <taxon>Planctomycetaceae</taxon>
        <taxon>Maioricimonas</taxon>
    </lineage>
</organism>
<feature type="compositionally biased region" description="Polar residues" evidence="1">
    <location>
        <begin position="121"/>
        <end position="136"/>
    </location>
</feature>
<dbReference type="RefSeq" id="WP_145367764.1">
    <property type="nucleotide sequence ID" value="NZ_CP036275.1"/>
</dbReference>
<feature type="compositionally biased region" description="Polar residues" evidence="1">
    <location>
        <begin position="56"/>
        <end position="69"/>
    </location>
</feature>
<dbReference type="AlphaFoldDB" id="A0A517Z3K2"/>
<feature type="region of interest" description="Disordered" evidence="1">
    <location>
        <begin position="107"/>
        <end position="147"/>
    </location>
</feature>
<dbReference type="EMBL" id="CP036275">
    <property type="protein sequence ID" value="QDU37070.1"/>
    <property type="molecule type" value="Genomic_DNA"/>
</dbReference>
<accession>A0A517Z3K2</accession>